<feature type="region of interest" description="Disordered" evidence="5">
    <location>
        <begin position="107"/>
        <end position="141"/>
    </location>
</feature>
<dbReference type="GO" id="GO:0005774">
    <property type="term" value="C:vacuolar membrane"/>
    <property type="evidence" value="ECO:0007669"/>
    <property type="project" value="UniProtKB-SubCell"/>
</dbReference>
<accession>A0AAJ0LX03</accession>
<evidence type="ECO:0000313" key="6">
    <source>
        <dbReference type="EMBL" id="KAK3058500.1"/>
    </source>
</evidence>
<sequence>MNARQPIQPNNTPAVLSLSFSASRNRFVAGLSDGIRVFRSDNCLTTYQPSTIDPRSPFAGGIAIAEALDDRYIAFVSGGRSTVGKQSVVVFWDCSVDKEVQRLDLSEPVKGVRQLQQATPPPESKHEDDDDDDGRTEKASQVAEDALQGPNQVHALHPTSSNSFALAALRNDLLVLPAQSIGQIQLIPLPSGSKRVLRAHNTAIRCIGLSPSGNLLATASEQGTLIRVFDTKTLDQVAEFRRGVEKAIIYSLAFSAGERWLACTSDKGTIHVFDLRPPPESTSTTTTARNDPRTTSSPHHKSSSQPTAPNPHRLSTGRPSSTLSGHSSPTTAITATTQTAYQGSIQEYYGLRPPPLSPSPSAGTSAVSAFKSSSWAPKVLKDVRSVASTAFIMGDDGPYWQGGSSHSWTTAPGGVRKRVRNAVPSLPGDERGRAVKGVVAFAPTGERGEDEGAVVWVVGGGVNGRWECFDLVPREGGGWVLGRRGWRGYLGAQSVN</sequence>
<dbReference type="InterPro" id="IPR015943">
    <property type="entry name" value="WD40/YVTN_repeat-like_dom_sf"/>
</dbReference>
<name>A0AAJ0LX03_9PEZI</name>
<evidence type="ECO:0000256" key="5">
    <source>
        <dbReference type="SAM" id="MobiDB-lite"/>
    </source>
</evidence>
<feature type="region of interest" description="Disordered" evidence="5">
    <location>
        <begin position="271"/>
        <end position="330"/>
    </location>
</feature>
<dbReference type="PANTHER" id="PTHR11227">
    <property type="entry name" value="WD-REPEAT PROTEIN INTERACTING WITH PHOSPHOINOSIDES WIPI -RELATED"/>
    <property type="match status" value="1"/>
</dbReference>
<keyword evidence="7" id="KW-1185">Reference proteome</keyword>
<keyword evidence="3" id="KW-0677">Repeat</keyword>
<comment type="caution">
    <text evidence="6">The sequence shown here is derived from an EMBL/GenBank/DDBJ whole genome shotgun (WGS) entry which is preliminary data.</text>
</comment>
<gene>
    <name evidence="6" type="primary">HSV2</name>
    <name evidence="6" type="ORF">LTR09_000064</name>
</gene>
<feature type="compositionally biased region" description="Polar residues" evidence="5">
    <location>
        <begin position="317"/>
        <end position="329"/>
    </location>
</feature>
<dbReference type="Pfam" id="PF21032">
    <property type="entry name" value="PROPPIN"/>
    <property type="match status" value="1"/>
</dbReference>
<comment type="similarity">
    <text evidence="4">Belongs to the WD repeat PROPPIN family.</text>
</comment>
<dbReference type="Proteomes" id="UP001271007">
    <property type="component" value="Unassembled WGS sequence"/>
</dbReference>
<dbReference type="InterPro" id="IPR001680">
    <property type="entry name" value="WD40_rpt"/>
</dbReference>
<dbReference type="InterPro" id="IPR048720">
    <property type="entry name" value="PROPPIN"/>
</dbReference>
<dbReference type="EMBL" id="JAWDJX010000001">
    <property type="protein sequence ID" value="KAK3058500.1"/>
    <property type="molecule type" value="Genomic_DNA"/>
</dbReference>
<evidence type="ECO:0000256" key="3">
    <source>
        <dbReference type="ARBA" id="ARBA00022737"/>
    </source>
</evidence>
<dbReference type="SUPFAM" id="SSF50978">
    <property type="entry name" value="WD40 repeat-like"/>
    <property type="match status" value="1"/>
</dbReference>
<protein>
    <submittedName>
        <fullName evidence="6">Phosphatidylinositol 3,5-bisphosphate-binding protein</fullName>
    </submittedName>
</protein>
<reference evidence="6" key="1">
    <citation type="submission" date="2023-04" db="EMBL/GenBank/DDBJ databases">
        <title>Black Yeasts Isolated from many extreme environments.</title>
        <authorList>
            <person name="Coleine C."/>
            <person name="Stajich J.E."/>
            <person name="Selbmann L."/>
        </authorList>
    </citation>
    <scope>NUCLEOTIDE SEQUENCE</scope>
    <source>
        <strain evidence="6">CCFEE 5312</strain>
    </source>
</reference>
<evidence type="ECO:0000256" key="4">
    <source>
        <dbReference type="ARBA" id="ARBA00025740"/>
    </source>
</evidence>
<dbReference type="AlphaFoldDB" id="A0AAJ0LX03"/>
<dbReference type="Gene3D" id="2.130.10.10">
    <property type="entry name" value="YVTN repeat-like/Quinoprotein amine dehydrogenase"/>
    <property type="match status" value="1"/>
</dbReference>
<evidence type="ECO:0000256" key="1">
    <source>
        <dbReference type="ARBA" id="ARBA00004148"/>
    </source>
</evidence>
<evidence type="ECO:0000313" key="7">
    <source>
        <dbReference type="Proteomes" id="UP001271007"/>
    </source>
</evidence>
<organism evidence="6 7">
    <name type="scientific">Extremus antarcticus</name>
    <dbReference type="NCBI Taxonomy" id="702011"/>
    <lineage>
        <taxon>Eukaryota</taxon>
        <taxon>Fungi</taxon>
        <taxon>Dikarya</taxon>
        <taxon>Ascomycota</taxon>
        <taxon>Pezizomycotina</taxon>
        <taxon>Dothideomycetes</taxon>
        <taxon>Dothideomycetidae</taxon>
        <taxon>Mycosphaerellales</taxon>
        <taxon>Extremaceae</taxon>
        <taxon>Extremus</taxon>
    </lineage>
</organism>
<dbReference type="InterPro" id="IPR036322">
    <property type="entry name" value="WD40_repeat_dom_sf"/>
</dbReference>
<keyword evidence="2" id="KW-0853">WD repeat</keyword>
<dbReference type="SMART" id="SM00320">
    <property type="entry name" value="WD40"/>
    <property type="match status" value="3"/>
</dbReference>
<proteinExistence type="inferred from homology"/>
<comment type="subcellular location">
    <subcellularLocation>
        <location evidence="1">Vacuole membrane</location>
        <topology evidence="1">Peripheral membrane protein</topology>
    </subcellularLocation>
</comment>
<evidence type="ECO:0000256" key="2">
    <source>
        <dbReference type="ARBA" id="ARBA00022574"/>
    </source>
</evidence>
<feature type="compositionally biased region" description="Low complexity" evidence="5">
    <location>
        <begin position="281"/>
        <end position="296"/>
    </location>
</feature>